<comment type="caution">
    <text evidence="3">The sequence shown here is derived from an EMBL/GenBank/DDBJ whole genome shotgun (WGS) entry which is preliminary data.</text>
</comment>
<feature type="region of interest" description="Disordered" evidence="2">
    <location>
        <begin position="148"/>
        <end position="191"/>
    </location>
</feature>
<evidence type="ECO:0000256" key="2">
    <source>
        <dbReference type="SAM" id="MobiDB-lite"/>
    </source>
</evidence>
<protein>
    <submittedName>
        <fullName evidence="3">Uncharacterized protein</fullName>
    </submittedName>
</protein>
<sequence>MSFRQPQQQQQQQQQQQSSDSNNTSQQQKLAKSLFGFGNSNNSKRSSTNSLPSTPTTPTHHNDNDIDAILLGGNGNKKTTTTTTTTSTSSTSNNTNNRFNSKSIPLSTSDLLTNKVSSFSSKNPSSSSSTPLTPVNSLAQDMDILKNGRLNSLGSNSRGSSDTVVRVTTPFPPKNHHQHQHQYQQQQQQQHEFLEIGSESQTYESQQQLQQQDSPIGYFDEDFEEQRSHRGQKKAKKSTTQKEFPFELYEDSQIYMETEPVNTTPLINTFEQQHKDRQSSPPTSVLKSKGYKLSNSPTISYEPMMDNSTNSNNNNNTNNNNNSHNIFEMNDKTNLYFQQVYKSIASIEEKSQKSHSLTESLFGKIKSLKEQLANANNTIQYVSNENNNLLLKYSELDSTFIKNQFETASIKTQFQLGNEELRVTCSKIEYFDQFTEKSESQSSELSLVKDMIEKTLERFQLERVDLLSQLDQKIETINSIARELKDVKNAYEKEVKDLQDKLLKYKIDNSGLESDISSLFKSKTNLENEVANRVSEIEHLNIKLSENQNLINDLNHQLETMKLNCLEKDSQMETFKSENIEIKSNLAELEYKSKDIEERLDQIVLENKSLITKYQDLEKEKETIDKDLLKQTEQNNSFFQHISKLESQLSQQSTNEKEWSDNKSNLEKEIQMLNETNTRLFDEKQSLDNSNSQLLLQISDMNKKNSKLEMELKNIINDSTTKHKTLQERYDKLELDYKQVKSNFSKSLLQPNLSTEEPNMLTEMNQMDQMNQQQQQQETNQNVTDSSFDTQTSPNKKPAATVRIDPPIGLITRKRKSSFVGALDENKN</sequence>
<dbReference type="OrthoDB" id="10687594at2759"/>
<feature type="coiled-coil region" evidence="1">
    <location>
        <begin position="358"/>
        <end position="385"/>
    </location>
</feature>
<feature type="compositionally biased region" description="Low complexity" evidence="2">
    <location>
        <begin position="181"/>
        <end position="191"/>
    </location>
</feature>
<reference evidence="3" key="1">
    <citation type="submission" date="2020-01" db="EMBL/GenBank/DDBJ databases">
        <title>Development of genomics and gene disruption for Polysphondylium violaceum indicates a role for the polyketide synthase stlB in stalk morphogenesis.</title>
        <authorList>
            <person name="Narita B."/>
            <person name="Kawabe Y."/>
            <person name="Kin K."/>
            <person name="Saito T."/>
            <person name="Gibbs R."/>
            <person name="Kuspa A."/>
            <person name="Muzny D."/>
            <person name="Queller D."/>
            <person name="Richards S."/>
            <person name="Strassman J."/>
            <person name="Sucgang R."/>
            <person name="Worley K."/>
            <person name="Schaap P."/>
        </authorList>
    </citation>
    <scope>NUCLEOTIDE SEQUENCE</scope>
    <source>
        <strain evidence="3">QSvi11</strain>
    </source>
</reference>
<evidence type="ECO:0000313" key="4">
    <source>
        <dbReference type="Proteomes" id="UP000695562"/>
    </source>
</evidence>
<name>A0A8J4V5P9_9MYCE</name>
<evidence type="ECO:0000313" key="3">
    <source>
        <dbReference type="EMBL" id="KAF2074897.1"/>
    </source>
</evidence>
<dbReference type="Proteomes" id="UP000695562">
    <property type="component" value="Unassembled WGS sequence"/>
</dbReference>
<feature type="compositionally biased region" description="Low complexity" evidence="2">
    <location>
        <begin position="39"/>
        <end position="59"/>
    </location>
</feature>
<gene>
    <name evidence="3" type="ORF">CYY_003816</name>
</gene>
<dbReference type="EMBL" id="AJWJ01000124">
    <property type="protein sequence ID" value="KAF2074897.1"/>
    <property type="molecule type" value="Genomic_DNA"/>
</dbReference>
<proteinExistence type="predicted"/>
<organism evidence="3 4">
    <name type="scientific">Polysphondylium violaceum</name>
    <dbReference type="NCBI Taxonomy" id="133409"/>
    <lineage>
        <taxon>Eukaryota</taxon>
        <taxon>Amoebozoa</taxon>
        <taxon>Evosea</taxon>
        <taxon>Eumycetozoa</taxon>
        <taxon>Dictyostelia</taxon>
        <taxon>Dictyosteliales</taxon>
        <taxon>Dictyosteliaceae</taxon>
        <taxon>Polysphondylium</taxon>
    </lineage>
</organism>
<feature type="coiled-coil region" evidence="1">
    <location>
        <begin position="467"/>
        <end position="743"/>
    </location>
</feature>
<feature type="compositionally biased region" description="Low complexity" evidence="2">
    <location>
        <begin position="1"/>
        <end position="28"/>
    </location>
</feature>
<feature type="compositionally biased region" description="Low complexity" evidence="2">
    <location>
        <begin position="148"/>
        <end position="161"/>
    </location>
</feature>
<dbReference type="AlphaFoldDB" id="A0A8J4V5P9"/>
<feature type="compositionally biased region" description="Low complexity" evidence="2">
    <location>
        <begin position="768"/>
        <end position="782"/>
    </location>
</feature>
<feature type="region of interest" description="Disordered" evidence="2">
    <location>
        <begin position="271"/>
        <end position="299"/>
    </location>
</feature>
<keyword evidence="4" id="KW-1185">Reference proteome</keyword>
<accession>A0A8J4V5P9</accession>
<feature type="region of interest" description="Disordered" evidence="2">
    <location>
        <begin position="1"/>
        <end position="106"/>
    </location>
</feature>
<feature type="compositionally biased region" description="Polar residues" evidence="2">
    <location>
        <begin position="783"/>
        <end position="795"/>
    </location>
</feature>
<feature type="compositionally biased region" description="Low complexity" evidence="2">
    <location>
        <begin position="79"/>
        <end position="97"/>
    </location>
</feature>
<keyword evidence="1" id="KW-0175">Coiled coil</keyword>
<feature type="region of interest" description="Disordered" evidence="2">
    <location>
        <begin position="768"/>
        <end position="805"/>
    </location>
</feature>
<evidence type="ECO:0000256" key="1">
    <source>
        <dbReference type="SAM" id="Coils"/>
    </source>
</evidence>